<dbReference type="Proteomes" id="UP000585272">
    <property type="component" value="Unassembled WGS sequence"/>
</dbReference>
<feature type="chain" id="PRO_5032322612" description="WD40-like Beta Propeller Repeat" evidence="2">
    <location>
        <begin position="27"/>
        <end position="710"/>
    </location>
</feature>
<keyword evidence="4" id="KW-1185">Reference proteome</keyword>
<feature type="signal peptide" evidence="2">
    <location>
        <begin position="1"/>
        <end position="26"/>
    </location>
</feature>
<dbReference type="EMBL" id="JACHNU010000003">
    <property type="protein sequence ID" value="MBB4663285.1"/>
    <property type="molecule type" value="Genomic_DNA"/>
</dbReference>
<comment type="caution">
    <text evidence="3">The sequence shown here is derived from an EMBL/GenBank/DDBJ whole genome shotgun (WGS) entry which is preliminary data.</text>
</comment>
<gene>
    <name evidence="3" type="ORF">BDZ31_002874</name>
</gene>
<reference evidence="3 4" key="1">
    <citation type="submission" date="2020-08" db="EMBL/GenBank/DDBJ databases">
        <title>Genomic Encyclopedia of Archaeal and Bacterial Type Strains, Phase II (KMG-II): from individual species to whole genera.</title>
        <authorList>
            <person name="Goeker M."/>
        </authorList>
    </citation>
    <scope>NUCLEOTIDE SEQUENCE [LARGE SCALE GENOMIC DNA]</scope>
    <source>
        <strain evidence="3 4">DSM 23288</strain>
    </source>
</reference>
<protein>
    <recommendedName>
        <fullName evidence="5">WD40-like Beta Propeller Repeat</fullName>
    </recommendedName>
</protein>
<accession>A0A840IG21</accession>
<name>A0A840IG21_9ACTN</name>
<evidence type="ECO:0000313" key="3">
    <source>
        <dbReference type="EMBL" id="MBB4663285.1"/>
    </source>
</evidence>
<sequence length="710" mass="74798">MKRALTTALLAAGALAGAAAGLPAAAAGQPPAELRWELVSPLESRGFDWTRTRVGGSRDHVPLFSSGSDVNGVYPSTRTPDGWKVGYQSLTPPNGSQFVASDVEDLSDDASRAVVRASKPGAQVTDRLALGLPDGSWRIIGAGLSYVDRTPDARRLIVKDYVAMQDPDEVYPGLPGRETGVFVWEDDGTDDGVATAVGTDVPRILACGATVGDGIMHGFEQTGVSEDTRTVVLQSKSGACGQPSHVFLWRDGVTTDISAPDSGDGAATYVGSATDLSAVFFRTALALDPADANGAADVYRYDVATGTRTRLTGAATDAGETLGDAISSDDGGRLWFSTQGDDDLHTLWVATGDAAARAISTVRNTATFPFVPFPLVNTPDGPNTTAFPAQLTSDGATLVWPTRVEIDGAGGGAVGSDAGQLFRATADGDVDCISCFADGSPARQPVPGPPEGGLNRGNRVISDDGRWIYFQTTSALEPDDRNGVSDIYVWHDGVRSLLTPGEEGVSAELGGVTGAGDAIVLTDAILLPWIDDDHVKVYMARIGGGLPAPRDPREACEGDGCQGDPGPRVERPGDPTESFTGPGDEDDLAPPFPANPSMTVKRLSRAAQRKLVRGRAVTLAVRSNARGRVRATTRFKVGRRWVRSSSAARTFKRAGTVRLTVRLSRAARRQLVRRGALRIRIDVVHKQVAKPRRLAFVLKQQAPARRGANA</sequence>
<dbReference type="AlphaFoldDB" id="A0A840IG21"/>
<evidence type="ECO:0000313" key="4">
    <source>
        <dbReference type="Proteomes" id="UP000585272"/>
    </source>
</evidence>
<dbReference type="SUPFAM" id="SSF69304">
    <property type="entry name" value="Tricorn protease N-terminal domain"/>
    <property type="match status" value="1"/>
</dbReference>
<proteinExistence type="predicted"/>
<evidence type="ECO:0000256" key="1">
    <source>
        <dbReference type="SAM" id="MobiDB-lite"/>
    </source>
</evidence>
<organism evidence="3 4">
    <name type="scientific">Conexibacter arvalis</name>
    <dbReference type="NCBI Taxonomy" id="912552"/>
    <lineage>
        <taxon>Bacteria</taxon>
        <taxon>Bacillati</taxon>
        <taxon>Actinomycetota</taxon>
        <taxon>Thermoleophilia</taxon>
        <taxon>Solirubrobacterales</taxon>
        <taxon>Conexibacteraceae</taxon>
        <taxon>Conexibacter</taxon>
    </lineage>
</organism>
<dbReference type="RefSeq" id="WP_183343006.1">
    <property type="nucleotide sequence ID" value="NZ_JACHNU010000003.1"/>
</dbReference>
<keyword evidence="2" id="KW-0732">Signal</keyword>
<feature type="region of interest" description="Disordered" evidence="1">
    <location>
        <begin position="546"/>
        <end position="590"/>
    </location>
</feature>
<evidence type="ECO:0000256" key="2">
    <source>
        <dbReference type="SAM" id="SignalP"/>
    </source>
</evidence>
<evidence type="ECO:0008006" key="5">
    <source>
        <dbReference type="Google" id="ProtNLM"/>
    </source>
</evidence>